<evidence type="ECO:0000313" key="3">
    <source>
        <dbReference type="RefSeq" id="XP_056842797.1"/>
    </source>
</evidence>
<dbReference type="KEGG" id="rsz:108810107"/>
<dbReference type="GeneID" id="108810107"/>
<reference evidence="2" key="1">
    <citation type="journal article" date="2019" name="Database">
        <title>The radish genome database (RadishGD): an integrated information resource for radish genomics.</title>
        <authorList>
            <person name="Yu H.J."/>
            <person name="Baek S."/>
            <person name="Lee Y.J."/>
            <person name="Cho A."/>
            <person name="Mun J.H."/>
        </authorList>
    </citation>
    <scope>NUCLEOTIDE SEQUENCE [LARGE SCALE GENOMIC DNA]</scope>
    <source>
        <strain evidence="2">cv. WK10039</strain>
    </source>
</reference>
<reference evidence="3" key="2">
    <citation type="submission" date="2025-08" db="UniProtKB">
        <authorList>
            <consortium name="RefSeq"/>
        </authorList>
    </citation>
    <scope>IDENTIFICATION</scope>
    <source>
        <tissue evidence="3">Leaf</tissue>
    </source>
</reference>
<gene>
    <name evidence="3" type="primary">LOC108810107</name>
</gene>
<organism evidence="2 3">
    <name type="scientific">Raphanus sativus</name>
    <name type="common">Radish</name>
    <name type="synonym">Raphanus raphanistrum var. sativus</name>
    <dbReference type="NCBI Taxonomy" id="3726"/>
    <lineage>
        <taxon>Eukaryota</taxon>
        <taxon>Viridiplantae</taxon>
        <taxon>Streptophyta</taxon>
        <taxon>Embryophyta</taxon>
        <taxon>Tracheophyta</taxon>
        <taxon>Spermatophyta</taxon>
        <taxon>Magnoliopsida</taxon>
        <taxon>eudicotyledons</taxon>
        <taxon>Gunneridae</taxon>
        <taxon>Pentapetalae</taxon>
        <taxon>rosids</taxon>
        <taxon>malvids</taxon>
        <taxon>Brassicales</taxon>
        <taxon>Brassicaceae</taxon>
        <taxon>Brassiceae</taxon>
        <taxon>Raphanus</taxon>
    </lineage>
</organism>
<evidence type="ECO:0000313" key="2">
    <source>
        <dbReference type="Proteomes" id="UP000504610"/>
    </source>
</evidence>
<keyword evidence="2" id="KW-1185">Reference proteome</keyword>
<sequence length="162" mass="18065">MGGGFFVADSCHGEHKEGHVTTFVVVACIVAAMGSLLFGYDLRRSTANTKRASHSLHLLPLPRCYIRFFPRFNRNKALWSESLDDLRRSHFSLRSFSVVTSDPTTVVPETQLSSSSSYLTYTSSSSLLCEETASSTAEEMAMEFQQAGIETKLGEYQQFLEM</sequence>
<dbReference type="OrthoDB" id="1651023at2759"/>
<dbReference type="RefSeq" id="XP_056842797.1">
    <property type="nucleotide sequence ID" value="XM_056986817.1"/>
</dbReference>
<keyword evidence="1" id="KW-0812">Transmembrane</keyword>
<dbReference type="Proteomes" id="UP000504610">
    <property type="component" value="Chromosome 6"/>
</dbReference>
<keyword evidence="1" id="KW-1133">Transmembrane helix</keyword>
<accession>A0A9W3BU78</accession>
<name>A0A9W3BU78_RAPSA</name>
<proteinExistence type="predicted"/>
<evidence type="ECO:0000256" key="1">
    <source>
        <dbReference type="SAM" id="Phobius"/>
    </source>
</evidence>
<protein>
    <submittedName>
        <fullName evidence="3">Uncharacterized protein LOC108810107</fullName>
    </submittedName>
</protein>
<dbReference type="AlphaFoldDB" id="A0A9W3BU78"/>
<feature type="transmembrane region" description="Helical" evidence="1">
    <location>
        <begin position="20"/>
        <end position="40"/>
    </location>
</feature>
<keyword evidence="1" id="KW-0472">Membrane</keyword>